<dbReference type="InterPro" id="IPR020843">
    <property type="entry name" value="ER"/>
</dbReference>
<keyword evidence="3 6" id="KW-0479">Metal-binding</keyword>
<dbReference type="PANTHER" id="PTHR43161:SF23">
    <property type="entry name" value="(R,R)-BUTANEDIOL DEHYDROGENASE-RELATED"/>
    <property type="match status" value="1"/>
</dbReference>
<dbReference type="Gene3D" id="3.40.50.720">
    <property type="entry name" value="NAD(P)-binding Rossmann-like Domain"/>
    <property type="match status" value="1"/>
</dbReference>
<dbReference type="Pfam" id="PF08240">
    <property type="entry name" value="ADH_N"/>
    <property type="match status" value="1"/>
</dbReference>
<dbReference type="PROSITE" id="PS00059">
    <property type="entry name" value="ADH_ZINC"/>
    <property type="match status" value="1"/>
</dbReference>
<evidence type="ECO:0000256" key="3">
    <source>
        <dbReference type="ARBA" id="ARBA00022723"/>
    </source>
</evidence>
<evidence type="ECO:0000259" key="7">
    <source>
        <dbReference type="SMART" id="SM00829"/>
    </source>
</evidence>
<evidence type="ECO:0000256" key="1">
    <source>
        <dbReference type="ARBA" id="ARBA00001947"/>
    </source>
</evidence>
<protein>
    <submittedName>
        <fullName evidence="8">Alcohol dehydrogenase</fullName>
    </submittedName>
</protein>
<dbReference type="InterPro" id="IPR036291">
    <property type="entry name" value="NAD(P)-bd_dom_sf"/>
</dbReference>
<keyword evidence="9" id="KW-1185">Reference proteome</keyword>
<evidence type="ECO:0000313" key="8">
    <source>
        <dbReference type="EMBL" id="MCX2974591.1"/>
    </source>
</evidence>
<dbReference type="InterPro" id="IPR011032">
    <property type="entry name" value="GroES-like_sf"/>
</dbReference>
<evidence type="ECO:0000313" key="9">
    <source>
        <dbReference type="Proteomes" id="UP001143307"/>
    </source>
</evidence>
<dbReference type="Proteomes" id="UP001143307">
    <property type="component" value="Unassembled WGS sequence"/>
</dbReference>
<gene>
    <name evidence="8" type="ORF">EYC87_13435</name>
</gene>
<accession>A0ABT3SX66</accession>
<organism evidence="8 9">
    <name type="scientific">Candidatus Seongchinamella marina</name>
    <dbReference type="NCBI Taxonomy" id="2518990"/>
    <lineage>
        <taxon>Bacteria</taxon>
        <taxon>Pseudomonadati</taxon>
        <taxon>Pseudomonadota</taxon>
        <taxon>Gammaproteobacteria</taxon>
        <taxon>Cellvibrionales</taxon>
        <taxon>Halieaceae</taxon>
        <taxon>Seongchinamella</taxon>
    </lineage>
</organism>
<reference evidence="8" key="1">
    <citation type="submission" date="2019-02" db="EMBL/GenBank/DDBJ databases">
        <authorList>
            <person name="Li S.-H."/>
        </authorList>
    </citation>
    <scope>NUCLEOTIDE SEQUENCE</scope>
    <source>
        <strain evidence="8">IMCC8485</strain>
    </source>
</reference>
<sequence>MTIPLVRVHGVDDVRLDNIDKPRTAPGDVLIEVLLCGICGSDLGYIGMGGLGMTHPMPLGHELVGSVAEVGERVSHLQIGDRVVVNPMAGGNSIGNGGTEGAFSPYLLVRNVAADERAVIKIPDGLSVDQAAMVEPLSVALHGCRQGNAKAGDKVVIFGAGPIGLCVALCLNYLGVERLVIVDQSSHRLAAAESIGAVPFKAGSNNLGEFLIQQHGQSELMGMPVPSSDIYIEATGAKPVFEQIMNTAKTGARVVVLGLHKQSVPLDLANVLLRELNIVGSMAYSDEFPAVIEMLTGGKIDLQPIISHRFPLSQFSEAIAQASEPDEAIKVLIDCQC</sequence>
<evidence type="ECO:0000256" key="2">
    <source>
        <dbReference type="ARBA" id="ARBA00008072"/>
    </source>
</evidence>
<evidence type="ECO:0000256" key="6">
    <source>
        <dbReference type="RuleBase" id="RU361277"/>
    </source>
</evidence>
<dbReference type="InterPro" id="IPR013154">
    <property type="entry name" value="ADH-like_N"/>
</dbReference>
<keyword evidence="5" id="KW-0560">Oxidoreductase</keyword>
<comment type="similarity">
    <text evidence="2 6">Belongs to the zinc-containing alcohol dehydrogenase family.</text>
</comment>
<name>A0ABT3SX66_9GAMM</name>
<dbReference type="InterPro" id="IPR002328">
    <property type="entry name" value="ADH_Zn_CS"/>
</dbReference>
<evidence type="ECO:0000256" key="5">
    <source>
        <dbReference type="ARBA" id="ARBA00023002"/>
    </source>
</evidence>
<keyword evidence="4 6" id="KW-0862">Zinc</keyword>
<dbReference type="EMBL" id="SHNP01000004">
    <property type="protein sequence ID" value="MCX2974591.1"/>
    <property type="molecule type" value="Genomic_DNA"/>
</dbReference>
<dbReference type="Pfam" id="PF00107">
    <property type="entry name" value="ADH_zinc_N"/>
    <property type="match status" value="1"/>
</dbReference>
<dbReference type="InterPro" id="IPR013149">
    <property type="entry name" value="ADH-like_C"/>
</dbReference>
<dbReference type="RefSeq" id="WP_279253332.1">
    <property type="nucleotide sequence ID" value="NZ_SHNP01000004.1"/>
</dbReference>
<comment type="cofactor">
    <cofactor evidence="1 6">
        <name>Zn(2+)</name>
        <dbReference type="ChEBI" id="CHEBI:29105"/>
    </cofactor>
</comment>
<dbReference type="SMART" id="SM00829">
    <property type="entry name" value="PKS_ER"/>
    <property type="match status" value="1"/>
</dbReference>
<dbReference type="Gene3D" id="3.90.180.10">
    <property type="entry name" value="Medium-chain alcohol dehydrogenases, catalytic domain"/>
    <property type="match status" value="1"/>
</dbReference>
<dbReference type="PANTHER" id="PTHR43161">
    <property type="entry name" value="SORBITOL DEHYDROGENASE"/>
    <property type="match status" value="1"/>
</dbReference>
<proteinExistence type="inferred from homology"/>
<feature type="domain" description="Enoyl reductase (ER)" evidence="7">
    <location>
        <begin position="10"/>
        <end position="333"/>
    </location>
</feature>
<comment type="caution">
    <text evidence="8">The sequence shown here is derived from an EMBL/GenBank/DDBJ whole genome shotgun (WGS) entry which is preliminary data.</text>
</comment>
<evidence type="ECO:0000256" key="4">
    <source>
        <dbReference type="ARBA" id="ARBA00022833"/>
    </source>
</evidence>
<dbReference type="SUPFAM" id="SSF51735">
    <property type="entry name" value="NAD(P)-binding Rossmann-fold domains"/>
    <property type="match status" value="1"/>
</dbReference>
<dbReference type="SUPFAM" id="SSF50129">
    <property type="entry name" value="GroES-like"/>
    <property type="match status" value="1"/>
</dbReference>